<dbReference type="NCBIfam" id="TIGR02176">
    <property type="entry name" value="pyruv_ox_red"/>
    <property type="match status" value="1"/>
</dbReference>
<dbReference type="InterPro" id="IPR019752">
    <property type="entry name" value="Pyrv/ketoisovalerate_OxRed_cat"/>
</dbReference>
<evidence type="ECO:0000256" key="3">
    <source>
        <dbReference type="ARBA" id="ARBA00022485"/>
    </source>
</evidence>
<dbReference type="Gene3D" id="3.40.50.970">
    <property type="match status" value="1"/>
</dbReference>
<dbReference type="InterPro" id="IPR002880">
    <property type="entry name" value="Pyrv_Fd/Flavodoxin_OxRdtase_N"/>
</dbReference>
<sequence>MAREKKFLTCDGNQAAAHISYMFSEVAAIYPITPSSTMAEYVDEWAAAGRKNIFGETVLVQEMQSEGGAAGAVHGSLQAGALTSTYTASQGLLLMIPNMYKIAGEFLPCVFHVSARTLASHALSIFGDHQDVMAVRQTGFAMLAEGSVQEVMDLAGVAHLATIKSRVPFVSFFDGFRTSHEIQKIEKLDNEDLAPLIDQKALAEFRARALNPMNPVARGMAENPDHFFQHREAGNRFYDEVPAIVEEYMEEIYKLTGRKYGLFNYYGAEDADRVIIAMGSVTEAAREAIDYLVANGEKVGMVAVHLYRPFSAKHFLAAVPKTVKRIAVLDRTKEPGANGEPLYLDVKDCFYGRENAPIIVGGRYGLSSKDTTPAQIISVFENLALNEPKNHFTVGIVDDVTFTSLPMKEEIALGGEGMFEAKFYGLGADGTVGANKNSVKIIGDNTDKYCQAYFSYDSKKSGGFTCSHLRFGDHPIRSTYLVNTPNFVACHVQAYLHMYDVT</sequence>
<gene>
    <name evidence="12" type="ORF">T235_05165</name>
</gene>
<dbReference type="GO" id="GO:0006979">
    <property type="term" value="P:response to oxidative stress"/>
    <property type="evidence" value="ECO:0007669"/>
    <property type="project" value="TreeGrafter"/>
</dbReference>
<dbReference type="InterPro" id="IPR033412">
    <property type="entry name" value="PFOR_II"/>
</dbReference>
<protein>
    <recommendedName>
        <fullName evidence="14">Pyruvate:ferredoxin (Flavodoxin) oxidoreductase</fullName>
    </recommendedName>
</protein>
<organism evidence="12 13">
    <name type="scientific">Tannerella sp. oral taxon BU063 isolate Cell 8/11</name>
    <dbReference type="NCBI Taxonomy" id="1411915"/>
    <lineage>
        <taxon>Bacteria</taxon>
        <taxon>Pseudomonadati</taxon>
        <taxon>Bacteroidota</taxon>
        <taxon>Bacteroidia</taxon>
        <taxon>Bacteroidales</taxon>
        <taxon>Tannerellaceae</taxon>
        <taxon>Tannerella</taxon>
    </lineage>
</organism>
<dbReference type="GO" id="GO:0016903">
    <property type="term" value="F:oxidoreductase activity, acting on the aldehyde or oxo group of donors"/>
    <property type="evidence" value="ECO:0007669"/>
    <property type="project" value="InterPro"/>
</dbReference>
<feature type="non-terminal residue" evidence="12">
    <location>
        <position position="502"/>
    </location>
</feature>
<dbReference type="SUPFAM" id="SSF52922">
    <property type="entry name" value="TK C-terminal domain-like"/>
    <property type="match status" value="1"/>
</dbReference>
<evidence type="ECO:0000313" key="12">
    <source>
        <dbReference type="EMBL" id="ETK13112.1"/>
    </source>
</evidence>
<dbReference type="InterPro" id="IPR050722">
    <property type="entry name" value="Pyruvate:ferred/Flavod_OxRd"/>
</dbReference>
<keyword evidence="5" id="KW-0249">Electron transport</keyword>
<evidence type="ECO:0000256" key="6">
    <source>
        <dbReference type="ARBA" id="ARBA00023002"/>
    </source>
</evidence>
<evidence type="ECO:0000256" key="2">
    <source>
        <dbReference type="ARBA" id="ARBA00022448"/>
    </source>
</evidence>
<dbReference type="EMBL" id="AYYF01000918">
    <property type="protein sequence ID" value="ETK13112.1"/>
    <property type="molecule type" value="Genomic_DNA"/>
</dbReference>
<dbReference type="Gene3D" id="3.40.50.920">
    <property type="match status" value="1"/>
</dbReference>
<dbReference type="GO" id="GO:0022900">
    <property type="term" value="P:electron transport chain"/>
    <property type="evidence" value="ECO:0007669"/>
    <property type="project" value="InterPro"/>
</dbReference>
<evidence type="ECO:0000256" key="5">
    <source>
        <dbReference type="ARBA" id="ARBA00022982"/>
    </source>
</evidence>
<keyword evidence="8" id="KW-0411">Iron-sulfur</keyword>
<comment type="similarity">
    <text evidence="1">Belongs to the pyruvate:ferredoxin/flavodoxin oxidoreductase family.</text>
</comment>
<keyword evidence="2" id="KW-0813">Transport</keyword>
<dbReference type="SUPFAM" id="SSF53323">
    <property type="entry name" value="Pyruvate-ferredoxin oxidoreductase, PFOR, domain III"/>
    <property type="match status" value="1"/>
</dbReference>
<dbReference type="FunFam" id="3.40.50.970:FF:000012">
    <property type="entry name" value="Pyruvate:ferredoxin (Flavodoxin) oxidoreductase"/>
    <property type="match status" value="1"/>
</dbReference>
<dbReference type="PANTHER" id="PTHR32154:SF0">
    <property type="entry name" value="PYRUVATE-FLAVODOXIN OXIDOREDUCTASE-RELATED"/>
    <property type="match status" value="1"/>
</dbReference>
<evidence type="ECO:0000313" key="13">
    <source>
        <dbReference type="Proteomes" id="UP000034980"/>
    </source>
</evidence>
<dbReference type="Proteomes" id="UP000034980">
    <property type="component" value="Unassembled WGS sequence"/>
</dbReference>
<dbReference type="InterPro" id="IPR002869">
    <property type="entry name" value="Pyrv_flavodox_OxRed_cen"/>
</dbReference>
<dbReference type="GO" id="GO:0005506">
    <property type="term" value="F:iron ion binding"/>
    <property type="evidence" value="ECO:0007669"/>
    <property type="project" value="InterPro"/>
</dbReference>
<comment type="caution">
    <text evidence="12">The sequence shown here is derived from an EMBL/GenBank/DDBJ whole genome shotgun (WGS) entry which is preliminary data.</text>
</comment>
<feature type="domain" description="Pyruvate flavodoxin/ferredoxin oxidoreductase pyrimidine binding" evidence="10">
    <location>
        <begin position="24"/>
        <end position="249"/>
    </location>
</feature>
<evidence type="ECO:0000256" key="8">
    <source>
        <dbReference type="ARBA" id="ARBA00023014"/>
    </source>
</evidence>
<reference evidence="12 13" key="1">
    <citation type="submission" date="2013-11" db="EMBL/GenBank/DDBJ databases">
        <title>Single cell genomics of uncultured Tannerella BU063 (oral taxon 286).</title>
        <authorList>
            <person name="Beall C.J."/>
            <person name="Campbell A.G."/>
            <person name="Griffen A.L."/>
            <person name="Podar M."/>
            <person name="Leys E.J."/>
        </authorList>
    </citation>
    <scope>NUCLEOTIDE SEQUENCE [LARGE SCALE GENOMIC DNA]</scope>
    <source>
        <strain evidence="12">Cell 8/11</strain>
    </source>
</reference>
<dbReference type="CDD" id="cd07034">
    <property type="entry name" value="TPP_PYR_PFOR_IOR-alpha_like"/>
    <property type="match status" value="1"/>
</dbReference>
<dbReference type="SUPFAM" id="SSF52518">
    <property type="entry name" value="Thiamin diphosphate-binding fold (THDP-binding)"/>
    <property type="match status" value="1"/>
</dbReference>
<dbReference type="Pfam" id="PF17147">
    <property type="entry name" value="PFOR_II"/>
    <property type="match status" value="1"/>
</dbReference>
<dbReference type="InterPro" id="IPR011895">
    <property type="entry name" value="Pyrv_flavodox_OxRed"/>
</dbReference>
<dbReference type="PANTHER" id="PTHR32154">
    <property type="entry name" value="PYRUVATE-FLAVODOXIN OXIDOREDUCTASE-RELATED"/>
    <property type="match status" value="1"/>
</dbReference>
<accession>W2D362</accession>
<evidence type="ECO:0000259" key="10">
    <source>
        <dbReference type="Pfam" id="PF01855"/>
    </source>
</evidence>
<feature type="domain" description="Pyruvate/ketoisovalerate oxidoreductase catalytic" evidence="9">
    <location>
        <begin position="427"/>
        <end position="497"/>
    </location>
</feature>
<dbReference type="FunFam" id="3.40.50.920:FF:000007">
    <property type="entry name" value="Pyruvate:ferredoxin (Flavodoxin) oxidoreductase"/>
    <property type="match status" value="1"/>
</dbReference>
<name>W2D362_9BACT</name>
<dbReference type="Pfam" id="PF01558">
    <property type="entry name" value="POR"/>
    <property type="match status" value="1"/>
</dbReference>
<evidence type="ECO:0000256" key="4">
    <source>
        <dbReference type="ARBA" id="ARBA00022723"/>
    </source>
</evidence>
<keyword evidence="7" id="KW-0408">Iron</keyword>
<dbReference type="InterPro" id="IPR029061">
    <property type="entry name" value="THDP-binding"/>
</dbReference>
<proteinExistence type="inferred from homology"/>
<evidence type="ECO:0000259" key="9">
    <source>
        <dbReference type="Pfam" id="PF01558"/>
    </source>
</evidence>
<evidence type="ECO:0000256" key="7">
    <source>
        <dbReference type="ARBA" id="ARBA00023004"/>
    </source>
</evidence>
<dbReference type="Gene3D" id="3.40.920.10">
    <property type="entry name" value="Pyruvate-ferredoxin oxidoreductase, PFOR, domain III"/>
    <property type="match status" value="1"/>
</dbReference>
<keyword evidence="4" id="KW-0479">Metal-binding</keyword>
<keyword evidence="3" id="KW-0004">4Fe-4S</keyword>
<evidence type="ECO:0008006" key="14">
    <source>
        <dbReference type="Google" id="ProtNLM"/>
    </source>
</evidence>
<dbReference type="GO" id="GO:0051539">
    <property type="term" value="F:4 iron, 4 sulfur cluster binding"/>
    <property type="evidence" value="ECO:0007669"/>
    <property type="project" value="UniProtKB-KW"/>
</dbReference>
<evidence type="ECO:0000256" key="1">
    <source>
        <dbReference type="ARBA" id="ARBA00009032"/>
    </source>
</evidence>
<dbReference type="Pfam" id="PF01855">
    <property type="entry name" value="POR_N"/>
    <property type="match status" value="1"/>
</dbReference>
<dbReference type="InterPro" id="IPR009014">
    <property type="entry name" value="Transketo_C/PFOR_II"/>
</dbReference>
<dbReference type="AlphaFoldDB" id="W2D362"/>
<evidence type="ECO:0000259" key="11">
    <source>
        <dbReference type="Pfam" id="PF17147"/>
    </source>
</evidence>
<feature type="domain" description="Pyruvate:ferredoxin oxidoreductase core" evidence="11">
    <location>
        <begin position="271"/>
        <end position="373"/>
    </location>
</feature>
<keyword evidence="6" id="KW-0560">Oxidoreductase</keyword>